<dbReference type="GO" id="GO:0006313">
    <property type="term" value="P:DNA transposition"/>
    <property type="evidence" value="ECO:0007669"/>
    <property type="project" value="InterPro"/>
</dbReference>
<dbReference type="GO" id="GO:0004803">
    <property type="term" value="F:transposase activity"/>
    <property type="evidence" value="ECO:0007669"/>
    <property type="project" value="InterPro"/>
</dbReference>
<evidence type="ECO:0000259" key="2">
    <source>
        <dbReference type="Pfam" id="PF13340"/>
    </source>
</evidence>
<dbReference type="InterPro" id="IPR025161">
    <property type="entry name" value="IS402-like_dom"/>
</dbReference>
<evidence type="ECO:0000313" key="4">
    <source>
        <dbReference type="Proteomes" id="UP000197277"/>
    </source>
</evidence>
<evidence type="ECO:0000313" key="3">
    <source>
        <dbReference type="EMBL" id="OWP65011.1"/>
    </source>
</evidence>
<dbReference type="GO" id="GO:0003677">
    <property type="term" value="F:DNA binding"/>
    <property type="evidence" value="ECO:0007669"/>
    <property type="project" value="InterPro"/>
</dbReference>
<proteinExistence type="predicted"/>
<dbReference type="NCBIfam" id="NF033580">
    <property type="entry name" value="transpos_IS5_3"/>
    <property type="match status" value="1"/>
</dbReference>
<feature type="domain" description="Insertion element IS402-like" evidence="2">
    <location>
        <begin position="8"/>
        <end position="76"/>
    </location>
</feature>
<keyword evidence="4" id="KW-1185">Reference proteome</keyword>
<dbReference type="AlphaFoldDB" id="A0A246FQI8"/>
<dbReference type="Pfam" id="PF01609">
    <property type="entry name" value="DDE_Tnp_1"/>
    <property type="match status" value="1"/>
</dbReference>
<sequence length="255" mass="29353">MVDGYQPLTDSQWQVIAPLLPVQRKRQHCLRHILDAIRYICRTGCQWRSLPTCFAPWSAVYYYFRRWQLNGLWQQLTDRVNQADRLAAGRAAVPSLICLDSQSVRLAPRIFEHRGLDGGKHVNGRKRQILTDVQGRILACRVHAANGHDGVEALLLLPTRSQWGQRLVTVVTDKGYRGRFAQHLVRLGLTHQLGSRPPSARGFVPVAKRWVVERTFAWLTGFRRLAIDYEFTPRSHETWILVANMTMCLNRLAHD</sequence>
<dbReference type="EMBL" id="NIRR01000001">
    <property type="protein sequence ID" value="OWP65011.1"/>
    <property type="molecule type" value="Genomic_DNA"/>
</dbReference>
<accession>A0A246FQI8</accession>
<dbReference type="Pfam" id="PF13340">
    <property type="entry name" value="DUF4096"/>
    <property type="match status" value="1"/>
</dbReference>
<comment type="caution">
    <text evidence="3">The sequence shown here is derived from an EMBL/GenBank/DDBJ whole genome shotgun (WGS) entry which is preliminary data.</text>
</comment>
<gene>
    <name evidence="3" type="ORF">CDA63_01240</name>
</gene>
<protein>
    <submittedName>
        <fullName evidence="3">IS5/IS1182 family transposase</fullName>
    </submittedName>
</protein>
<dbReference type="RefSeq" id="WP_088462622.1">
    <property type="nucleotide sequence ID" value="NZ_NIRR01000001.1"/>
</dbReference>
<evidence type="ECO:0000259" key="1">
    <source>
        <dbReference type="Pfam" id="PF01609"/>
    </source>
</evidence>
<feature type="domain" description="Transposase IS4-like" evidence="1">
    <location>
        <begin position="94"/>
        <end position="243"/>
    </location>
</feature>
<organism evidence="3 4">
    <name type="scientific">Hymenobacter amundsenii</name>
    <dbReference type="NCBI Taxonomy" id="2006685"/>
    <lineage>
        <taxon>Bacteria</taxon>
        <taxon>Pseudomonadati</taxon>
        <taxon>Bacteroidota</taxon>
        <taxon>Cytophagia</taxon>
        <taxon>Cytophagales</taxon>
        <taxon>Hymenobacteraceae</taxon>
        <taxon>Hymenobacter</taxon>
    </lineage>
</organism>
<dbReference type="PANTHER" id="PTHR30007">
    <property type="entry name" value="PHP DOMAIN PROTEIN"/>
    <property type="match status" value="1"/>
</dbReference>
<reference evidence="3 4" key="1">
    <citation type="submission" date="2017-06" db="EMBL/GenBank/DDBJ databases">
        <title>Hymenobacter amundsenii sp. nov. isolated from regoliths in Antarctica.</title>
        <authorList>
            <person name="Sedlacek I."/>
            <person name="Kralova S."/>
            <person name="Pantucek R."/>
            <person name="Svec P."/>
            <person name="Holochova P."/>
            <person name="Stankova E."/>
            <person name="Vrbovska V."/>
            <person name="Busse H.-J."/>
        </authorList>
    </citation>
    <scope>NUCLEOTIDE SEQUENCE [LARGE SCALE GENOMIC DNA]</scope>
    <source>
        <strain evidence="3 4">CCM 8682</strain>
    </source>
</reference>
<dbReference type="InterPro" id="IPR002559">
    <property type="entry name" value="Transposase_11"/>
</dbReference>
<dbReference type="Proteomes" id="UP000197277">
    <property type="component" value="Unassembled WGS sequence"/>
</dbReference>
<name>A0A246FQI8_9BACT</name>
<dbReference type="OrthoDB" id="1270539at2"/>
<dbReference type="PANTHER" id="PTHR30007:SF0">
    <property type="entry name" value="TRANSPOSASE"/>
    <property type="match status" value="1"/>
</dbReference>